<feature type="domain" description="Ketoreductase" evidence="3">
    <location>
        <begin position="11"/>
        <end position="190"/>
    </location>
</feature>
<dbReference type="Proteomes" id="UP000198356">
    <property type="component" value="Unassembled WGS sequence"/>
</dbReference>
<reference evidence="4 5" key="1">
    <citation type="submission" date="2017-06" db="EMBL/GenBank/DDBJ databases">
        <authorList>
            <person name="Kim H.J."/>
            <person name="Triplett B.A."/>
        </authorList>
    </citation>
    <scope>NUCLEOTIDE SEQUENCE [LARGE SCALE GENOMIC DNA]</scope>
    <source>
        <strain evidence="4 5">DSM 18704</strain>
    </source>
</reference>
<evidence type="ECO:0000313" key="4">
    <source>
        <dbReference type="EMBL" id="SNS82831.1"/>
    </source>
</evidence>
<dbReference type="PANTHER" id="PTHR42760:SF115">
    <property type="entry name" value="3-OXOACYL-[ACYL-CARRIER-PROTEIN] REDUCTASE FABG"/>
    <property type="match status" value="1"/>
</dbReference>
<evidence type="ECO:0000256" key="1">
    <source>
        <dbReference type="ARBA" id="ARBA00006484"/>
    </source>
</evidence>
<dbReference type="PRINTS" id="PR00080">
    <property type="entry name" value="SDRFAMILY"/>
</dbReference>
<dbReference type="InterPro" id="IPR057326">
    <property type="entry name" value="KR_dom"/>
</dbReference>
<dbReference type="AlphaFoldDB" id="A0A239HNT1"/>
<dbReference type="PANTHER" id="PTHR42760">
    <property type="entry name" value="SHORT-CHAIN DEHYDROGENASES/REDUCTASES FAMILY MEMBER"/>
    <property type="match status" value="1"/>
</dbReference>
<sequence>MGHPLFDLKGKVAVVVGGTSGIGLAMAIGLAEAGADVVATSRRQEQVDEAAATIESKGVKALRLTSDVGDRASLQTLCDETLKAFGKVDILINCAGKIKREPTLTVSEETWDDIMDTNVTGTLRACQIFGKVMIEKGYGRIINIASLNTFVSLKEVTAYAASKAAVGALTKSLAVEWSSLGVTVNAIAPGVFRTALNQKLLDESERGKELRMRTPMGRFGKTEELVGSAIYLASDASSFVTGEILVVDGGFLASGVNQ</sequence>
<organism evidence="4 5">
    <name type="scientific">Granulicella rosea</name>
    <dbReference type="NCBI Taxonomy" id="474952"/>
    <lineage>
        <taxon>Bacteria</taxon>
        <taxon>Pseudomonadati</taxon>
        <taxon>Acidobacteriota</taxon>
        <taxon>Terriglobia</taxon>
        <taxon>Terriglobales</taxon>
        <taxon>Acidobacteriaceae</taxon>
        <taxon>Granulicella</taxon>
    </lineage>
</organism>
<evidence type="ECO:0000259" key="3">
    <source>
        <dbReference type="SMART" id="SM00822"/>
    </source>
</evidence>
<dbReference type="Gene3D" id="3.40.50.720">
    <property type="entry name" value="NAD(P)-binding Rossmann-like Domain"/>
    <property type="match status" value="1"/>
</dbReference>
<keyword evidence="5" id="KW-1185">Reference proteome</keyword>
<protein>
    <submittedName>
        <fullName evidence="4">NAD(P)-dependent dehydrogenase, short-chain alcohol dehydrogenase family</fullName>
    </submittedName>
</protein>
<proteinExistence type="inferred from homology"/>
<dbReference type="NCBIfam" id="NF005559">
    <property type="entry name" value="PRK07231.1"/>
    <property type="match status" value="1"/>
</dbReference>
<dbReference type="OrthoDB" id="9803333at2"/>
<dbReference type="RefSeq" id="WP_089407956.1">
    <property type="nucleotide sequence ID" value="NZ_FZOU01000002.1"/>
</dbReference>
<gene>
    <name evidence="4" type="ORF">SAMN05421770_102478</name>
</gene>
<dbReference type="InterPro" id="IPR036291">
    <property type="entry name" value="NAD(P)-bd_dom_sf"/>
</dbReference>
<dbReference type="FunFam" id="3.40.50.720:FF:000084">
    <property type="entry name" value="Short-chain dehydrogenase reductase"/>
    <property type="match status" value="1"/>
</dbReference>
<dbReference type="Pfam" id="PF13561">
    <property type="entry name" value="adh_short_C2"/>
    <property type="match status" value="1"/>
</dbReference>
<accession>A0A239HNT1</accession>
<dbReference type="PRINTS" id="PR00081">
    <property type="entry name" value="GDHRDH"/>
</dbReference>
<comment type="similarity">
    <text evidence="1">Belongs to the short-chain dehydrogenases/reductases (SDR) family.</text>
</comment>
<dbReference type="SUPFAM" id="SSF51735">
    <property type="entry name" value="NAD(P)-binding Rossmann-fold domains"/>
    <property type="match status" value="1"/>
</dbReference>
<dbReference type="PROSITE" id="PS00061">
    <property type="entry name" value="ADH_SHORT"/>
    <property type="match status" value="1"/>
</dbReference>
<dbReference type="GO" id="GO:0016616">
    <property type="term" value="F:oxidoreductase activity, acting on the CH-OH group of donors, NAD or NADP as acceptor"/>
    <property type="evidence" value="ECO:0007669"/>
    <property type="project" value="UniProtKB-ARBA"/>
</dbReference>
<keyword evidence="2" id="KW-0560">Oxidoreductase</keyword>
<dbReference type="InterPro" id="IPR020904">
    <property type="entry name" value="Sc_DH/Rdtase_CS"/>
</dbReference>
<evidence type="ECO:0000256" key="2">
    <source>
        <dbReference type="ARBA" id="ARBA00023002"/>
    </source>
</evidence>
<evidence type="ECO:0000313" key="5">
    <source>
        <dbReference type="Proteomes" id="UP000198356"/>
    </source>
</evidence>
<dbReference type="SMART" id="SM00822">
    <property type="entry name" value="PKS_KR"/>
    <property type="match status" value="1"/>
</dbReference>
<dbReference type="InterPro" id="IPR002347">
    <property type="entry name" value="SDR_fam"/>
</dbReference>
<dbReference type="EMBL" id="FZOU01000002">
    <property type="protein sequence ID" value="SNS82831.1"/>
    <property type="molecule type" value="Genomic_DNA"/>
</dbReference>
<name>A0A239HNT1_9BACT</name>